<keyword evidence="3" id="KW-1185">Reference proteome</keyword>
<feature type="transmembrane region" description="Helical" evidence="1">
    <location>
        <begin position="159"/>
        <end position="180"/>
    </location>
</feature>
<gene>
    <name evidence="2" type="ORF">NMU03_04620</name>
</gene>
<feature type="transmembrane region" description="Helical" evidence="1">
    <location>
        <begin position="228"/>
        <end position="248"/>
    </location>
</feature>
<sequence>MLKLMKYEFIHSMRSFIISFCVFLGACILLPFFTEGIIPDIPFLTFAMAFGFTVLIMGICIALFVSIFTRYYHSMFKRPAYLNLTLPVSSLQLIISKIVVTFLWFIIASFVLGVGVLLMGLVSEMISGNASDFFKGLPEFVKVITDDIWNHPVEILETIITMFIEVYSLVIFIYFSLTVVHTKLCRHHRIALGVCLWIVLGIAYSYLLNFVVGFGIDMVNFGNGVPTLYYFVSLICSFLLTILTAYILDHHIEIE</sequence>
<dbReference type="PROSITE" id="PS51257">
    <property type="entry name" value="PROKAR_LIPOPROTEIN"/>
    <property type="match status" value="1"/>
</dbReference>
<feature type="transmembrane region" description="Helical" evidence="1">
    <location>
        <begin position="12"/>
        <end position="34"/>
    </location>
</feature>
<feature type="transmembrane region" description="Helical" evidence="1">
    <location>
        <begin position="46"/>
        <end position="68"/>
    </location>
</feature>
<keyword evidence="1" id="KW-0472">Membrane</keyword>
<keyword evidence="1" id="KW-0812">Transmembrane</keyword>
<evidence type="ECO:0000313" key="3">
    <source>
        <dbReference type="Proteomes" id="UP001060112"/>
    </source>
</evidence>
<reference evidence="2" key="1">
    <citation type="submission" date="2022-07" db="EMBL/GenBank/DDBJ databases">
        <title>Faecal culturing of patients with breast cancer.</title>
        <authorList>
            <person name="Teng N.M.Y."/>
            <person name="Kiu R."/>
            <person name="Evans R."/>
            <person name="Baker D.J."/>
            <person name="Zenner C."/>
            <person name="Robinson S.D."/>
            <person name="Hall L.J."/>
        </authorList>
    </citation>
    <scope>NUCLEOTIDE SEQUENCE</scope>
    <source>
        <strain evidence="2">LH1062</strain>
    </source>
</reference>
<protein>
    <recommendedName>
        <fullName evidence="4">ABC transporter permease</fullName>
    </recommendedName>
</protein>
<evidence type="ECO:0000313" key="2">
    <source>
        <dbReference type="EMBL" id="UTY40089.1"/>
    </source>
</evidence>
<proteinExistence type="predicted"/>
<evidence type="ECO:0008006" key="4">
    <source>
        <dbReference type="Google" id="ProtNLM"/>
    </source>
</evidence>
<evidence type="ECO:0000256" key="1">
    <source>
        <dbReference type="SAM" id="Phobius"/>
    </source>
</evidence>
<accession>A0ABY5I427</accession>
<feature type="transmembrane region" description="Helical" evidence="1">
    <location>
        <begin position="192"/>
        <end position="216"/>
    </location>
</feature>
<dbReference type="RefSeq" id="WP_290141523.1">
    <property type="nucleotide sequence ID" value="NZ_CP101620.1"/>
</dbReference>
<dbReference type="Proteomes" id="UP001060112">
    <property type="component" value="Chromosome"/>
</dbReference>
<feature type="transmembrane region" description="Helical" evidence="1">
    <location>
        <begin position="98"/>
        <end position="122"/>
    </location>
</feature>
<name>A0ABY5I427_9FIRM</name>
<dbReference type="EMBL" id="CP101620">
    <property type="protein sequence ID" value="UTY40089.1"/>
    <property type="molecule type" value="Genomic_DNA"/>
</dbReference>
<organism evidence="2 3">
    <name type="scientific">Allocoprobacillus halotolerans</name>
    <dbReference type="NCBI Taxonomy" id="2944914"/>
    <lineage>
        <taxon>Bacteria</taxon>
        <taxon>Bacillati</taxon>
        <taxon>Bacillota</taxon>
        <taxon>Erysipelotrichia</taxon>
        <taxon>Erysipelotrichales</taxon>
        <taxon>Erysipelotrichaceae</taxon>
        <taxon>Allocoprobacillus</taxon>
    </lineage>
</organism>
<keyword evidence="1" id="KW-1133">Transmembrane helix</keyword>